<evidence type="ECO:0000313" key="2">
    <source>
        <dbReference type="EMBL" id="OCL07429.1"/>
    </source>
</evidence>
<dbReference type="InterPro" id="IPR011333">
    <property type="entry name" value="SKP1/BTB/POZ_sf"/>
</dbReference>
<accession>A0A8E2JSE1</accession>
<dbReference type="Gene3D" id="3.30.710.10">
    <property type="entry name" value="Potassium Channel Kv1.1, Chain A"/>
    <property type="match status" value="1"/>
</dbReference>
<proteinExistence type="predicted"/>
<sequence length="348" mass="39417">MFLKRSIRGFWGSTGSEEDLEASRPIDISQWPHAITPSIKQPAADTFLHSLRASDEHLDIKVGRGKKTQRWKAHKALICHYSEFFERACRKYSGAGFQESLSGVFDLSHDNPIAFGLFIDWLYDSNKSPQNFKIDKKVDSEVWKYYAEDACILANKLFATDFSKFSLSKLIQNAHTLDIHSMEYIYEETLPTTPVRLFCAQWACWRCSSRPTLWESTRNLELRKDRRYLHNRIAEDPRRYEIEHWYSDCGRTGSPCSHATVQTGSALSSLSLLFRPFSALATLLHAIDVVCARATKVVFHAIIGVHTMLSFSVVIAVGASFAELSHSAVLLGVVVETHMILVVLVANI</sequence>
<feature type="transmembrane region" description="Helical" evidence="1">
    <location>
        <begin position="298"/>
        <end position="322"/>
    </location>
</feature>
<organism evidence="2 3">
    <name type="scientific">Glonium stellatum</name>
    <dbReference type="NCBI Taxonomy" id="574774"/>
    <lineage>
        <taxon>Eukaryota</taxon>
        <taxon>Fungi</taxon>
        <taxon>Dikarya</taxon>
        <taxon>Ascomycota</taxon>
        <taxon>Pezizomycotina</taxon>
        <taxon>Dothideomycetes</taxon>
        <taxon>Pleosporomycetidae</taxon>
        <taxon>Gloniales</taxon>
        <taxon>Gloniaceae</taxon>
        <taxon>Glonium</taxon>
    </lineage>
</organism>
<keyword evidence="1" id="KW-1133">Transmembrane helix</keyword>
<dbReference type="PANTHER" id="PTHR47843">
    <property type="entry name" value="BTB DOMAIN-CONTAINING PROTEIN-RELATED"/>
    <property type="match status" value="1"/>
</dbReference>
<dbReference type="EMBL" id="KV749874">
    <property type="protein sequence ID" value="OCL07429.1"/>
    <property type="molecule type" value="Genomic_DNA"/>
</dbReference>
<keyword evidence="3" id="KW-1185">Reference proteome</keyword>
<evidence type="ECO:0000313" key="3">
    <source>
        <dbReference type="Proteomes" id="UP000250140"/>
    </source>
</evidence>
<reference evidence="2 3" key="1">
    <citation type="journal article" date="2016" name="Nat. Commun.">
        <title>Ectomycorrhizal ecology is imprinted in the genome of the dominant symbiotic fungus Cenococcum geophilum.</title>
        <authorList>
            <consortium name="DOE Joint Genome Institute"/>
            <person name="Peter M."/>
            <person name="Kohler A."/>
            <person name="Ohm R.A."/>
            <person name="Kuo A."/>
            <person name="Krutzmann J."/>
            <person name="Morin E."/>
            <person name="Arend M."/>
            <person name="Barry K.W."/>
            <person name="Binder M."/>
            <person name="Choi C."/>
            <person name="Clum A."/>
            <person name="Copeland A."/>
            <person name="Grisel N."/>
            <person name="Haridas S."/>
            <person name="Kipfer T."/>
            <person name="LaButti K."/>
            <person name="Lindquist E."/>
            <person name="Lipzen A."/>
            <person name="Maire R."/>
            <person name="Meier B."/>
            <person name="Mihaltcheva S."/>
            <person name="Molinier V."/>
            <person name="Murat C."/>
            <person name="Poggeler S."/>
            <person name="Quandt C.A."/>
            <person name="Sperisen C."/>
            <person name="Tritt A."/>
            <person name="Tisserant E."/>
            <person name="Crous P.W."/>
            <person name="Henrissat B."/>
            <person name="Nehls U."/>
            <person name="Egli S."/>
            <person name="Spatafora J.W."/>
            <person name="Grigoriev I.V."/>
            <person name="Martin F.M."/>
        </authorList>
    </citation>
    <scope>NUCLEOTIDE SEQUENCE [LARGE SCALE GENOMIC DNA]</scope>
    <source>
        <strain evidence="2 3">CBS 207.34</strain>
    </source>
</reference>
<evidence type="ECO:0000256" key="1">
    <source>
        <dbReference type="SAM" id="Phobius"/>
    </source>
</evidence>
<keyword evidence="1" id="KW-0472">Membrane</keyword>
<protein>
    <recommendedName>
        <fullName evidence="4">BTB domain-containing protein</fullName>
    </recommendedName>
</protein>
<dbReference type="PANTHER" id="PTHR47843:SF2">
    <property type="entry name" value="BTB DOMAIN-CONTAINING PROTEIN"/>
    <property type="match status" value="1"/>
</dbReference>
<feature type="transmembrane region" description="Helical" evidence="1">
    <location>
        <begin position="328"/>
        <end position="346"/>
    </location>
</feature>
<dbReference type="CDD" id="cd18186">
    <property type="entry name" value="BTB_POZ_ZBTB_KLHL-like"/>
    <property type="match status" value="1"/>
</dbReference>
<keyword evidence="1" id="KW-0812">Transmembrane</keyword>
<dbReference type="SUPFAM" id="SSF54695">
    <property type="entry name" value="POZ domain"/>
    <property type="match status" value="1"/>
</dbReference>
<dbReference type="Proteomes" id="UP000250140">
    <property type="component" value="Unassembled WGS sequence"/>
</dbReference>
<dbReference type="OrthoDB" id="194443at2759"/>
<name>A0A8E2JSE1_9PEZI</name>
<gene>
    <name evidence="2" type="ORF">AOQ84DRAFT_377688</name>
</gene>
<evidence type="ECO:0008006" key="4">
    <source>
        <dbReference type="Google" id="ProtNLM"/>
    </source>
</evidence>
<dbReference type="AlphaFoldDB" id="A0A8E2JSE1"/>